<comment type="caution">
    <text evidence="2">The sequence shown here is derived from an EMBL/GenBank/DDBJ whole genome shotgun (WGS) entry which is preliminary data.</text>
</comment>
<keyword evidence="1" id="KW-0175">Coiled coil</keyword>
<evidence type="ECO:0000256" key="1">
    <source>
        <dbReference type="SAM" id="Coils"/>
    </source>
</evidence>
<sequence>MEAFYASIEAEITPWSDSDLHEPLITRPSEKILKAWQLLRDLKARQDANGNVREFKEIVTKEKALCTKLDSLEQKKRELEEEITATKAEIARFTVKRDTVAKRKRQVFEDGKVMRSKKDGLMNKVPWLKAEMEWAFLTETNIEAEWSKLGKQVLQNTSFVEDWI</sequence>
<feature type="coiled-coil region" evidence="1">
    <location>
        <begin position="62"/>
        <end position="96"/>
    </location>
</feature>
<dbReference type="EMBL" id="JASCZI010211471">
    <property type="protein sequence ID" value="MED6192391.1"/>
    <property type="molecule type" value="Genomic_DNA"/>
</dbReference>
<reference evidence="2 3" key="1">
    <citation type="journal article" date="2023" name="Plants (Basel)">
        <title>Bridging the Gap: Combining Genomics and Transcriptomics Approaches to Understand Stylosanthes scabra, an Orphan Legume from the Brazilian Caatinga.</title>
        <authorList>
            <person name="Ferreira-Neto J.R.C."/>
            <person name="da Silva M.D."/>
            <person name="Binneck E."/>
            <person name="de Melo N.F."/>
            <person name="da Silva R.H."/>
            <person name="de Melo A.L.T.M."/>
            <person name="Pandolfi V."/>
            <person name="Bustamante F.O."/>
            <person name="Brasileiro-Vidal A.C."/>
            <person name="Benko-Iseppon A.M."/>
        </authorList>
    </citation>
    <scope>NUCLEOTIDE SEQUENCE [LARGE SCALE GENOMIC DNA]</scope>
    <source>
        <tissue evidence="2">Leaves</tissue>
    </source>
</reference>
<accession>A0ABU6X2L7</accession>
<gene>
    <name evidence="2" type="ORF">PIB30_009754</name>
</gene>
<proteinExistence type="predicted"/>
<protein>
    <submittedName>
        <fullName evidence="2">Uncharacterized protein</fullName>
    </submittedName>
</protein>
<keyword evidence="3" id="KW-1185">Reference proteome</keyword>
<name>A0ABU6X2L7_9FABA</name>
<dbReference type="Proteomes" id="UP001341840">
    <property type="component" value="Unassembled WGS sequence"/>
</dbReference>
<evidence type="ECO:0000313" key="2">
    <source>
        <dbReference type="EMBL" id="MED6192391.1"/>
    </source>
</evidence>
<evidence type="ECO:0000313" key="3">
    <source>
        <dbReference type="Proteomes" id="UP001341840"/>
    </source>
</evidence>
<organism evidence="2 3">
    <name type="scientific">Stylosanthes scabra</name>
    <dbReference type="NCBI Taxonomy" id="79078"/>
    <lineage>
        <taxon>Eukaryota</taxon>
        <taxon>Viridiplantae</taxon>
        <taxon>Streptophyta</taxon>
        <taxon>Embryophyta</taxon>
        <taxon>Tracheophyta</taxon>
        <taxon>Spermatophyta</taxon>
        <taxon>Magnoliopsida</taxon>
        <taxon>eudicotyledons</taxon>
        <taxon>Gunneridae</taxon>
        <taxon>Pentapetalae</taxon>
        <taxon>rosids</taxon>
        <taxon>fabids</taxon>
        <taxon>Fabales</taxon>
        <taxon>Fabaceae</taxon>
        <taxon>Papilionoideae</taxon>
        <taxon>50 kb inversion clade</taxon>
        <taxon>dalbergioids sensu lato</taxon>
        <taxon>Dalbergieae</taxon>
        <taxon>Pterocarpus clade</taxon>
        <taxon>Stylosanthes</taxon>
    </lineage>
</organism>